<dbReference type="GO" id="GO:0008641">
    <property type="term" value="F:ubiquitin-like modifier activating enzyme activity"/>
    <property type="evidence" value="ECO:0007669"/>
    <property type="project" value="InterPro"/>
</dbReference>
<dbReference type="InterPro" id="IPR045886">
    <property type="entry name" value="ThiF/MoeB/HesA"/>
</dbReference>
<dbReference type="HOGENOM" id="CLU_013325_10_4_2"/>
<dbReference type="InterPro" id="IPR000594">
    <property type="entry name" value="ThiF_NAD_FAD-bd"/>
</dbReference>
<dbReference type="AlphaFoldDB" id="E1QNP3"/>
<reference evidence="3 4" key="1">
    <citation type="journal article" date="2010" name="Stand. Genomic Sci.">
        <title>Complete genome sequence of Vulcanisaeta distributa type strain (IC-017).</title>
        <authorList>
            <person name="Mavromatis K."/>
            <person name="Sikorski J."/>
            <person name="Pabst E."/>
            <person name="Teshima H."/>
            <person name="Lapidus A."/>
            <person name="Lucas S."/>
            <person name="Nolan M."/>
            <person name="Glavina Del Rio T."/>
            <person name="Cheng J.F."/>
            <person name="Bruce D."/>
            <person name="Goodwin L."/>
            <person name="Pitluck S."/>
            <person name="Liolios K."/>
            <person name="Ivanova N."/>
            <person name="Mikhailova N."/>
            <person name="Pati A."/>
            <person name="Chen A."/>
            <person name="Palaniappan K."/>
            <person name="Land M."/>
            <person name="Hauser L."/>
            <person name="Chang Y.J."/>
            <person name="Jeffries C.D."/>
            <person name="Rohde M."/>
            <person name="Spring S."/>
            <person name="Goker M."/>
            <person name="Wirth R."/>
            <person name="Woyke T."/>
            <person name="Bristow J."/>
            <person name="Eisen J.A."/>
            <person name="Markowitz V."/>
            <person name="Hugenholtz P."/>
            <person name="Klenk H.P."/>
            <person name="Kyrpides N.C."/>
        </authorList>
    </citation>
    <scope>NUCLEOTIDE SEQUENCE [LARGE SCALE GENOMIC DNA]</scope>
    <source>
        <strain evidence="4">DSM 14429 / JCM 11212 / NBRC 100878 / IC-017</strain>
    </source>
</reference>
<dbReference type="OrthoDB" id="7915at2157"/>
<dbReference type="KEGG" id="vdi:Vdis_0746"/>
<accession>E1QNP3</accession>
<feature type="domain" description="THIF-type NAD/FAD binding fold" evidence="2">
    <location>
        <begin position="10"/>
        <end position="240"/>
    </location>
</feature>
<evidence type="ECO:0000313" key="4">
    <source>
        <dbReference type="Proteomes" id="UP000006681"/>
    </source>
</evidence>
<dbReference type="FunFam" id="3.40.50.720:FF:000080">
    <property type="entry name" value="Thiazole biosynthesis adenylyltransferase ThiF"/>
    <property type="match status" value="1"/>
</dbReference>
<gene>
    <name evidence="3" type="ordered locus">Vdis_0746</name>
</gene>
<dbReference type="SUPFAM" id="SSF69572">
    <property type="entry name" value="Activating enzymes of the ubiquitin-like proteins"/>
    <property type="match status" value="1"/>
</dbReference>
<organism evidence="3 4">
    <name type="scientific">Vulcanisaeta distributa (strain DSM 14429 / JCM 11212 / NBRC 100878 / IC-017)</name>
    <dbReference type="NCBI Taxonomy" id="572478"/>
    <lineage>
        <taxon>Archaea</taxon>
        <taxon>Thermoproteota</taxon>
        <taxon>Thermoprotei</taxon>
        <taxon>Thermoproteales</taxon>
        <taxon>Thermoproteaceae</taxon>
        <taxon>Vulcanisaeta</taxon>
    </lineage>
</organism>
<dbReference type="CDD" id="cd00757">
    <property type="entry name" value="ThiF_MoeB_HesA_family"/>
    <property type="match status" value="1"/>
</dbReference>
<comment type="similarity">
    <text evidence="1">Belongs to the HesA/MoeB/ThiF family.</text>
</comment>
<name>E1QNP3_VULDI</name>
<evidence type="ECO:0000259" key="2">
    <source>
        <dbReference type="Pfam" id="PF00899"/>
    </source>
</evidence>
<reference evidence="4" key="2">
    <citation type="journal article" date="2010" name="Stand. Genomic Sci.">
        <title>Complete genome sequence of Vulcanisaeta distributa type strain (IC-017T).</title>
        <authorList>
            <person name="Mavromatis K."/>
            <person name="Sikorski J."/>
            <person name="Pabst E."/>
            <person name="Teshima H."/>
            <person name="Lapidus A."/>
            <person name="Lucas S."/>
            <person name="Nolan M."/>
            <person name="Glavina Del Rio T."/>
            <person name="Cheng J."/>
            <person name="Bruce D."/>
            <person name="Goodwin L."/>
            <person name="Pitluck S."/>
            <person name="Liolios K."/>
            <person name="Ivanova N."/>
            <person name="Mikhailova N."/>
            <person name="Pati A."/>
            <person name="Chen A."/>
            <person name="Palaniappan K."/>
            <person name="Land M."/>
            <person name="Hauser L."/>
            <person name="Chang Y."/>
            <person name="Jeffries C."/>
            <person name="Rohde M."/>
            <person name="Spring S."/>
            <person name="Goker M."/>
            <person name="Wirth R."/>
            <person name="Woyke T."/>
            <person name="Bristow J."/>
            <person name="Eisen J."/>
            <person name="Markowitz V."/>
            <person name="Hugenholtz P."/>
            <person name="Klenk H."/>
            <person name="Kyrpides N."/>
        </authorList>
    </citation>
    <scope>NUCLEOTIDE SEQUENCE [LARGE SCALE GENOMIC DNA]</scope>
    <source>
        <strain evidence="4">DSM 14429 / JCM 11212 / NBRC 100878 / IC-017</strain>
    </source>
</reference>
<dbReference type="GO" id="GO:0005737">
    <property type="term" value="C:cytoplasm"/>
    <property type="evidence" value="ECO:0007669"/>
    <property type="project" value="TreeGrafter"/>
</dbReference>
<dbReference type="STRING" id="572478.Vdis_0746"/>
<dbReference type="GO" id="GO:0004792">
    <property type="term" value="F:thiosulfate-cyanide sulfurtransferase activity"/>
    <property type="evidence" value="ECO:0007669"/>
    <property type="project" value="TreeGrafter"/>
</dbReference>
<dbReference type="GO" id="GO:0016779">
    <property type="term" value="F:nucleotidyltransferase activity"/>
    <property type="evidence" value="ECO:0007669"/>
    <property type="project" value="TreeGrafter"/>
</dbReference>
<dbReference type="PANTHER" id="PTHR10953:SF102">
    <property type="entry name" value="ADENYLYLTRANSFERASE AND SULFURTRANSFERASE MOCS3"/>
    <property type="match status" value="1"/>
</dbReference>
<sequence>MGTIQLIDRYSRQIAVIGKEGQEKLSKARVAVVGLGGLGTLVSMYLVGAGVGELVVIDYDTISLTDLHRQLLYREEDVGKPKVEVAVRRLRDLNSTVKIRPVSEALTSENAEDVLKDVDVVVDALDNWFSRQVLNEAVVKLRKPLVHGAVNGWYGQVSTIIPGKTPCLYELVQVRSLPQCVGYCPVVGPVVGVVASIEATEVIKLITGIGEPLINKLLIIDGKNWVVDEIKLSRVESCPVCSRYLKEK</sequence>
<dbReference type="InterPro" id="IPR035985">
    <property type="entry name" value="Ubiquitin-activating_enz"/>
</dbReference>
<dbReference type="Proteomes" id="UP000006681">
    <property type="component" value="Chromosome"/>
</dbReference>
<dbReference type="PANTHER" id="PTHR10953">
    <property type="entry name" value="UBIQUITIN-ACTIVATING ENZYME E1"/>
    <property type="match status" value="1"/>
</dbReference>
<dbReference type="eggNOG" id="arCOG01676">
    <property type="taxonomic scope" value="Archaea"/>
</dbReference>
<dbReference type="EMBL" id="CP002100">
    <property type="protein sequence ID" value="ADN50139.1"/>
    <property type="molecule type" value="Genomic_DNA"/>
</dbReference>
<keyword evidence="4" id="KW-1185">Reference proteome</keyword>
<dbReference type="RefSeq" id="WP_013335864.1">
    <property type="nucleotide sequence ID" value="NC_014537.1"/>
</dbReference>
<evidence type="ECO:0000313" key="3">
    <source>
        <dbReference type="EMBL" id="ADN50139.1"/>
    </source>
</evidence>
<protein>
    <submittedName>
        <fullName evidence="3">UBA/THIF-type NAD/FAD binding protein</fullName>
    </submittedName>
</protein>
<dbReference type="Gene3D" id="3.40.50.720">
    <property type="entry name" value="NAD(P)-binding Rossmann-like Domain"/>
    <property type="match status" value="1"/>
</dbReference>
<evidence type="ECO:0000256" key="1">
    <source>
        <dbReference type="ARBA" id="ARBA00009919"/>
    </source>
</evidence>
<proteinExistence type="inferred from homology"/>
<dbReference type="Pfam" id="PF00899">
    <property type="entry name" value="ThiF"/>
    <property type="match status" value="1"/>
</dbReference>
<dbReference type="GeneID" id="9751671"/>